<dbReference type="Proteomes" id="UP000242915">
    <property type="component" value="Unassembled WGS sequence"/>
</dbReference>
<dbReference type="InterPro" id="IPR020911">
    <property type="entry name" value="UPF0325"/>
</dbReference>
<protein>
    <submittedName>
        <fullName evidence="1">Uncharacterized protein</fullName>
    </submittedName>
</protein>
<evidence type="ECO:0000313" key="2">
    <source>
        <dbReference type="Proteomes" id="UP000242915"/>
    </source>
</evidence>
<gene>
    <name evidence="1" type="ORF">SAMN05216255_1727</name>
</gene>
<proteinExistence type="predicted"/>
<dbReference type="EMBL" id="FZOG01000002">
    <property type="protein sequence ID" value="SNS19815.1"/>
    <property type="molecule type" value="Genomic_DNA"/>
</dbReference>
<dbReference type="AlphaFoldDB" id="A0A239CI04"/>
<keyword evidence="2" id="KW-1185">Reference proteome</keyword>
<reference evidence="2" key="1">
    <citation type="submission" date="2017-06" db="EMBL/GenBank/DDBJ databases">
        <authorList>
            <person name="Varghese N."/>
            <person name="Submissions S."/>
        </authorList>
    </citation>
    <scope>NUCLEOTIDE SEQUENCE [LARGE SCALE GENOMIC DNA]</scope>
    <source>
        <strain evidence="2">CIP 108523</strain>
    </source>
</reference>
<name>A0A239CI04_9PSED</name>
<organism evidence="1 2">
    <name type="scientific">Pseudomonas segetis</name>
    <dbReference type="NCBI Taxonomy" id="298908"/>
    <lineage>
        <taxon>Bacteria</taxon>
        <taxon>Pseudomonadati</taxon>
        <taxon>Pseudomonadota</taxon>
        <taxon>Gammaproteobacteria</taxon>
        <taxon>Pseudomonadales</taxon>
        <taxon>Pseudomonadaceae</taxon>
        <taxon>Pseudomonas</taxon>
    </lineage>
</organism>
<evidence type="ECO:0000313" key="1">
    <source>
        <dbReference type="EMBL" id="SNS19815.1"/>
    </source>
</evidence>
<dbReference type="RefSeq" id="WP_089359460.1">
    <property type="nucleotide sequence ID" value="NZ_FZOG01000002.1"/>
</dbReference>
<accession>A0A239CI04</accession>
<dbReference type="Pfam" id="PF11944">
    <property type="entry name" value="DUF3461"/>
    <property type="match status" value="1"/>
</dbReference>
<sequence length="124" mass="13694">MNDYPTLKELGIHATATIKRFSLRRESDRDVLKIHFYRPAKALRSPSQKFTFAHPRKAIPGQSRLSQSFAELAPSSPVLRSALVELEQLTAQQRPAPQAEPLAIVNPAAPNRLAEARPAAECLG</sequence>